<organism evidence="1">
    <name type="scientific">Satyrvirus sp</name>
    <dbReference type="NCBI Taxonomy" id="2487771"/>
    <lineage>
        <taxon>Viruses</taxon>
        <taxon>Varidnaviria</taxon>
        <taxon>Bamfordvirae</taxon>
        <taxon>Nucleocytoviricota</taxon>
        <taxon>Megaviricetes</taxon>
        <taxon>Imitervirales</taxon>
        <taxon>Mimiviridae</taxon>
        <taxon>Megamimivirinae</taxon>
    </lineage>
</organism>
<dbReference type="EMBL" id="MK072448">
    <property type="protein sequence ID" value="AYV85354.1"/>
    <property type="molecule type" value="Genomic_DNA"/>
</dbReference>
<reference evidence="1" key="1">
    <citation type="submission" date="2018-10" db="EMBL/GenBank/DDBJ databases">
        <title>Hidden diversity of soil giant viruses.</title>
        <authorList>
            <person name="Schulz F."/>
            <person name="Alteio L."/>
            <person name="Goudeau D."/>
            <person name="Ryan E.M."/>
            <person name="Malmstrom R.R."/>
            <person name="Blanchard J."/>
            <person name="Woyke T."/>
        </authorList>
    </citation>
    <scope>NUCLEOTIDE SEQUENCE</scope>
    <source>
        <strain evidence="1">SAV1</strain>
    </source>
</reference>
<gene>
    <name evidence="1" type="ORF">Satyrvirus12_8</name>
</gene>
<sequence length="54" mass="6666">MDTDKQKLSTPSFSFSEILRISKTKRQMLVHYMYEYNDIYICIHFIENFAEEFY</sequence>
<protein>
    <submittedName>
        <fullName evidence="1">Uncharacterized protein</fullName>
    </submittedName>
</protein>
<proteinExistence type="predicted"/>
<accession>A0A3G5AFJ2</accession>
<name>A0A3G5AFJ2_9VIRU</name>
<evidence type="ECO:0000313" key="1">
    <source>
        <dbReference type="EMBL" id="AYV85354.1"/>
    </source>
</evidence>